<organism evidence="1 2">
    <name type="scientific">Streptomyces coryli</name>
    <dbReference type="NCBI Taxonomy" id="1128680"/>
    <lineage>
        <taxon>Bacteria</taxon>
        <taxon>Bacillati</taxon>
        <taxon>Actinomycetota</taxon>
        <taxon>Actinomycetes</taxon>
        <taxon>Kitasatosporales</taxon>
        <taxon>Streptomycetaceae</taxon>
        <taxon>Streptomyces</taxon>
    </lineage>
</organism>
<evidence type="ECO:0000313" key="1">
    <source>
        <dbReference type="EMBL" id="NGN69106.1"/>
    </source>
</evidence>
<dbReference type="EMBL" id="JAAKZV010000258">
    <property type="protein sequence ID" value="NGN69106.1"/>
    <property type="molecule type" value="Genomic_DNA"/>
</dbReference>
<dbReference type="SUPFAM" id="SSF46785">
    <property type="entry name" value="Winged helix' DNA-binding domain"/>
    <property type="match status" value="1"/>
</dbReference>
<protein>
    <submittedName>
        <fullName evidence="1">Transcriptional regulator</fullName>
    </submittedName>
</protein>
<feature type="non-terminal residue" evidence="1">
    <location>
        <position position="1"/>
    </location>
</feature>
<dbReference type="Proteomes" id="UP000481583">
    <property type="component" value="Unassembled WGS sequence"/>
</dbReference>
<evidence type="ECO:0000313" key="2">
    <source>
        <dbReference type="Proteomes" id="UP000481583"/>
    </source>
</evidence>
<keyword evidence="2" id="KW-1185">Reference proteome</keyword>
<name>A0A6G4UBQ0_9ACTN</name>
<dbReference type="InterPro" id="IPR036390">
    <property type="entry name" value="WH_DNA-bd_sf"/>
</dbReference>
<comment type="caution">
    <text evidence="1">The sequence shown here is derived from an EMBL/GenBank/DDBJ whole genome shotgun (WGS) entry which is preliminary data.</text>
</comment>
<gene>
    <name evidence="1" type="ORF">G5C51_35115</name>
</gene>
<proteinExistence type="predicted"/>
<reference evidence="1 2" key="1">
    <citation type="submission" date="2020-02" db="EMBL/GenBank/DDBJ databases">
        <title>Whole-genome analyses of novel actinobacteria.</title>
        <authorList>
            <person name="Sahin N."/>
        </authorList>
    </citation>
    <scope>NUCLEOTIDE SEQUENCE [LARGE SCALE GENOMIC DNA]</scope>
    <source>
        <strain evidence="1 2">A7024</strain>
    </source>
</reference>
<accession>A0A6G4UBQ0</accession>
<dbReference type="AlphaFoldDB" id="A0A6G4UBQ0"/>
<sequence>LRVLLDAGLIGRRRAGRSVLYYRTGAGDSVVEAGSGGA</sequence>